<feature type="chain" id="PRO_5023137655" evidence="4">
    <location>
        <begin position="20"/>
        <end position="823"/>
    </location>
</feature>
<dbReference type="InterPro" id="IPR012910">
    <property type="entry name" value="Plug_dom"/>
</dbReference>
<name>A0A5B8UJX9_9BACT</name>
<dbReference type="Gene3D" id="2.170.130.10">
    <property type="entry name" value="TonB-dependent receptor, plug domain"/>
    <property type="match status" value="1"/>
</dbReference>
<evidence type="ECO:0000256" key="4">
    <source>
        <dbReference type="SAM" id="SignalP"/>
    </source>
</evidence>
<dbReference type="InterPro" id="IPR041700">
    <property type="entry name" value="OMP_b-brl_3"/>
</dbReference>
<keyword evidence="8" id="KW-1185">Reference proteome</keyword>
<gene>
    <name evidence="7" type="ORF">FSB75_14055</name>
</gene>
<dbReference type="Pfam" id="PF13620">
    <property type="entry name" value="CarboxypepD_reg"/>
    <property type="match status" value="1"/>
</dbReference>
<dbReference type="SUPFAM" id="SSF49452">
    <property type="entry name" value="Starch-binding domain-like"/>
    <property type="match status" value="1"/>
</dbReference>
<dbReference type="EMBL" id="CP042433">
    <property type="protein sequence ID" value="QEC56974.1"/>
    <property type="molecule type" value="Genomic_DNA"/>
</dbReference>
<sequence length="823" mass="91563">MRKIFIGALSVLMTTIAFAQSGKGKAALTVLTEQKSPVEGATIELLRSKDSALVKTAITDKSGLAEIDNLLPSTYLLRVSAVGLTTTYSKAFDVKESETTSVPAISMTAKAGSQLQGVTVTAKKPFIQRLNDRLIVNVENSVVNAGSSAFDVLERSPGVTIDQNDAIALRGKQGVIIMIDGKPSPMSSADLANYLRGLPVNAIERIELITNPSSKYDAAGNSGIIDIRLKKDQRLGYNGTLTGGYGQGVYPKWNAGATFNYRNKAVNIFGNYTHNDREMLNHLIINRNFYQSGVFKGSDDKDNYAWMPFKSNNARLGADFFPSKNTIVGFVVNSSFNQFNRVATIGTTVNDINFKPDFLFNSLGTDNNKFNNTVANVNLKQKLDTAGRELTADVDYGVFNNHALSRTASYFYNLNGTKRKEDDILDGDQNGKLTLKTAKVDYVNPLPGGAKLEAGFKTSYVSSDKDAKFYNVYPTATVVDNTKTNHFLYEEYNNAAYLNFSKEVKKFNYQIGLRGEETVLKTQQVKGNRKYNNDYFQLFPSAFLNYKLKPEQTIGLSVSRRIDRPNYDMLDPFLFQVDATIYSTGDPLIRPQYTWSYELNYTLKNLNFTFGYSHTTDAQNVVLSKILDVIPTFEIKPGQDSNITVQIPVNLTSSDYLGLTASLPVRITKWWNSMNNVNLFYNKFNGNLSGAQLNDGAVAANVRTNNSFTFKKGWSAELNANLNTGGRYGYMKLQPQWGIGTGVQKTIIGGKGTVRFNITDIFWTSLPKARVEYKGSYVENWHAYRESRVANISFTYRFGNNKVQQARKRTTASEEERQRAGGN</sequence>
<reference evidence="7 8" key="1">
    <citation type="journal article" date="2015" name="Int. J. Syst. Evol. Microbiol.">
        <title>Flavisolibacter ginsenosidimutans sp. nov., with ginsenoside-converting activity isolated from soil used for cultivating ginseng.</title>
        <authorList>
            <person name="Zhao Y."/>
            <person name="Liu Q."/>
            <person name="Kang M.S."/>
            <person name="Jin F."/>
            <person name="Yu H."/>
            <person name="Im W.T."/>
        </authorList>
    </citation>
    <scope>NUCLEOTIDE SEQUENCE [LARGE SCALE GENOMIC DNA]</scope>
    <source>
        <strain evidence="7 8">Gsoil 636</strain>
    </source>
</reference>
<dbReference type="SUPFAM" id="SSF56935">
    <property type="entry name" value="Porins"/>
    <property type="match status" value="1"/>
</dbReference>
<dbReference type="RefSeq" id="WP_146788776.1">
    <property type="nucleotide sequence ID" value="NZ_BAABIO010000003.1"/>
</dbReference>
<dbReference type="PANTHER" id="PTHR40980:SF4">
    <property type="entry name" value="TONB-DEPENDENT RECEPTOR-LIKE BETA-BARREL DOMAIN-CONTAINING PROTEIN"/>
    <property type="match status" value="1"/>
</dbReference>
<feature type="signal peptide" evidence="4">
    <location>
        <begin position="1"/>
        <end position="19"/>
    </location>
</feature>
<organism evidence="7 8">
    <name type="scientific">Flavisolibacter ginsenosidimutans</name>
    <dbReference type="NCBI Taxonomy" id="661481"/>
    <lineage>
        <taxon>Bacteria</taxon>
        <taxon>Pseudomonadati</taxon>
        <taxon>Bacteroidota</taxon>
        <taxon>Chitinophagia</taxon>
        <taxon>Chitinophagales</taxon>
        <taxon>Chitinophagaceae</taxon>
        <taxon>Flavisolibacter</taxon>
    </lineage>
</organism>
<evidence type="ECO:0000259" key="6">
    <source>
        <dbReference type="Pfam" id="PF14905"/>
    </source>
</evidence>
<dbReference type="Proteomes" id="UP000321204">
    <property type="component" value="Chromosome"/>
</dbReference>
<dbReference type="PANTHER" id="PTHR40980">
    <property type="entry name" value="PLUG DOMAIN-CONTAINING PROTEIN"/>
    <property type="match status" value="1"/>
</dbReference>
<dbReference type="Pfam" id="PF14905">
    <property type="entry name" value="OMP_b-brl_3"/>
    <property type="match status" value="1"/>
</dbReference>
<dbReference type="Pfam" id="PF07715">
    <property type="entry name" value="Plug"/>
    <property type="match status" value="1"/>
</dbReference>
<dbReference type="InterPro" id="IPR037066">
    <property type="entry name" value="Plug_dom_sf"/>
</dbReference>
<dbReference type="GO" id="GO:0009279">
    <property type="term" value="C:cell outer membrane"/>
    <property type="evidence" value="ECO:0007669"/>
    <property type="project" value="UniProtKB-SubCell"/>
</dbReference>
<keyword evidence="2" id="KW-0472">Membrane</keyword>
<protein>
    <submittedName>
        <fullName evidence="7">Outer membrane beta-barrel protein</fullName>
    </submittedName>
</protein>
<evidence type="ECO:0000256" key="1">
    <source>
        <dbReference type="ARBA" id="ARBA00004442"/>
    </source>
</evidence>
<evidence type="ECO:0000259" key="5">
    <source>
        <dbReference type="Pfam" id="PF07715"/>
    </source>
</evidence>
<accession>A0A5B8UJX9</accession>
<dbReference type="KEGG" id="fgg:FSB75_14055"/>
<dbReference type="InterPro" id="IPR013784">
    <property type="entry name" value="Carb-bd-like_fold"/>
</dbReference>
<dbReference type="AlphaFoldDB" id="A0A5B8UJX9"/>
<comment type="subcellular location">
    <subcellularLocation>
        <location evidence="1">Cell outer membrane</location>
    </subcellularLocation>
</comment>
<keyword evidence="3" id="KW-0998">Cell outer membrane</keyword>
<evidence type="ECO:0000313" key="8">
    <source>
        <dbReference type="Proteomes" id="UP000321204"/>
    </source>
</evidence>
<keyword evidence="4" id="KW-0732">Signal</keyword>
<dbReference type="Gene3D" id="2.60.40.10">
    <property type="entry name" value="Immunoglobulins"/>
    <property type="match status" value="1"/>
</dbReference>
<dbReference type="InterPro" id="IPR036942">
    <property type="entry name" value="Beta-barrel_TonB_sf"/>
</dbReference>
<evidence type="ECO:0000313" key="7">
    <source>
        <dbReference type="EMBL" id="QEC56974.1"/>
    </source>
</evidence>
<dbReference type="OrthoDB" id="905812at2"/>
<evidence type="ECO:0000256" key="3">
    <source>
        <dbReference type="ARBA" id="ARBA00023237"/>
    </source>
</evidence>
<evidence type="ECO:0000256" key="2">
    <source>
        <dbReference type="ARBA" id="ARBA00023136"/>
    </source>
</evidence>
<proteinExistence type="predicted"/>
<dbReference type="Gene3D" id="2.40.170.20">
    <property type="entry name" value="TonB-dependent receptor, beta-barrel domain"/>
    <property type="match status" value="1"/>
</dbReference>
<feature type="domain" description="TonB-dependent receptor plug" evidence="5">
    <location>
        <begin position="146"/>
        <end position="223"/>
    </location>
</feature>
<dbReference type="GO" id="GO:0030246">
    <property type="term" value="F:carbohydrate binding"/>
    <property type="evidence" value="ECO:0007669"/>
    <property type="project" value="InterPro"/>
</dbReference>
<feature type="domain" description="Outer membrane protein beta-barrel" evidence="6">
    <location>
        <begin position="381"/>
        <end position="796"/>
    </location>
</feature>
<dbReference type="InterPro" id="IPR013783">
    <property type="entry name" value="Ig-like_fold"/>
</dbReference>